<gene>
    <name evidence="1" type="ORF">GCK32_021629</name>
</gene>
<comment type="caution">
    <text evidence="1">The sequence shown here is derived from an EMBL/GenBank/DDBJ whole genome shotgun (WGS) entry which is preliminary data.</text>
</comment>
<accession>A0AAN8G4M5</accession>
<dbReference type="EMBL" id="WIXE01007083">
    <property type="protein sequence ID" value="KAK5980728.1"/>
    <property type="molecule type" value="Genomic_DNA"/>
</dbReference>
<evidence type="ECO:0000313" key="1">
    <source>
        <dbReference type="EMBL" id="KAK5980728.1"/>
    </source>
</evidence>
<proteinExistence type="predicted"/>
<keyword evidence="2" id="KW-1185">Reference proteome</keyword>
<protein>
    <submittedName>
        <fullName evidence="1">Uncharacterized protein</fullName>
    </submittedName>
</protein>
<sequence>MLEYTTMLLSLLFTDTKVSCRPFTVHRTVKTEEPNDIRGATINAIRRKFGAPIQRESAFSPRHAKVSV</sequence>
<organism evidence="1 2">
    <name type="scientific">Trichostrongylus colubriformis</name>
    <name type="common">Black scour worm</name>
    <dbReference type="NCBI Taxonomy" id="6319"/>
    <lineage>
        <taxon>Eukaryota</taxon>
        <taxon>Metazoa</taxon>
        <taxon>Ecdysozoa</taxon>
        <taxon>Nematoda</taxon>
        <taxon>Chromadorea</taxon>
        <taxon>Rhabditida</taxon>
        <taxon>Rhabditina</taxon>
        <taxon>Rhabditomorpha</taxon>
        <taxon>Strongyloidea</taxon>
        <taxon>Trichostrongylidae</taxon>
        <taxon>Trichostrongylus</taxon>
    </lineage>
</organism>
<reference evidence="1 2" key="1">
    <citation type="submission" date="2019-10" db="EMBL/GenBank/DDBJ databases">
        <title>Assembly and Annotation for the nematode Trichostrongylus colubriformis.</title>
        <authorList>
            <person name="Martin J."/>
        </authorList>
    </citation>
    <scope>NUCLEOTIDE SEQUENCE [LARGE SCALE GENOMIC DNA]</scope>
    <source>
        <strain evidence="1">G859</strain>
        <tissue evidence="1">Whole worm</tissue>
    </source>
</reference>
<evidence type="ECO:0000313" key="2">
    <source>
        <dbReference type="Proteomes" id="UP001331761"/>
    </source>
</evidence>
<dbReference type="Proteomes" id="UP001331761">
    <property type="component" value="Unassembled WGS sequence"/>
</dbReference>
<dbReference type="AlphaFoldDB" id="A0AAN8G4M5"/>
<name>A0AAN8G4M5_TRICO</name>